<dbReference type="PRINTS" id="PR00081">
    <property type="entry name" value="GDHRDH"/>
</dbReference>
<dbReference type="Gene3D" id="3.40.50.720">
    <property type="entry name" value="NAD(P)-binding Rossmann-like Domain"/>
    <property type="match status" value="2"/>
</dbReference>
<dbReference type="InterPro" id="IPR036291">
    <property type="entry name" value="NAD(P)-bd_dom_sf"/>
</dbReference>
<comment type="caution">
    <text evidence="3">The sequence shown here is derived from an EMBL/GenBank/DDBJ whole genome shotgun (WGS) entry which is preliminary data.</text>
</comment>
<proteinExistence type="inferred from homology"/>
<dbReference type="PANTHER" id="PTHR42760:SF133">
    <property type="entry name" value="3-OXOACYL-[ACYL-CARRIER-PROTEIN] REDUCTASE"/>
    <property type="match status" value="1"/>
</dbReference>
<reference evidence="3 4" key="1">
    <citation type="journal article" date="2024" name="J Genomics">
        <title>Draft genome sequencing and assembly of Favolaschia claudopus CIRM-BRFM 2984 isolated from oak limbs.</title>
        <authorList>
            <person name="Navarro D."/>
            <person name="Drula E."/>
            <person name="Chaduli D."/>
            <person name="Cazenave R."/>
            <person name="Ahrendt S."/>
            <person name="Wang J."/>
            <person name="Lipzen A."/>
            <person name="Daum C."/>
            <person name="Barry K."/>
            <person name="Grigoriev I.V."/>
            <person name="Favel A."/>
            <person name="Rosso M.N."/>
            <person name="Martin F."/>
        </authorList>
    </citation>
    <scope>NUCLEOTIDE SEQUENCE [LARGE SCALE GENOMIC DNA]</scope>
    <source>
        <strain evidence="3 4">CIRM-BRFM 2984</strain>
    </source>
</reference>
<evidence type="ECO:0000256" key="2">
    <source>
        <dbReference type="ARBA" id="ARBA00023002"/>
    </source>
</evidence>
<dbReference type="PANTHER" id="PTHR42760">
    <property type="entry name" value="SHORT-CHAIN DEHYDROGENASES/REDUCTASES FAMILY MEMBER"/>
    <property type="match status" value="1"/>
</dbReference>
<keyword evidence="4" id="KW-1185">Reference proteome</keyword>
<dbReference type="Proteomes" id="UP001362999">
    <property type="component" value="Unassembled WGS sequence"/>
</dbReference>
<gene>
    <name evidence="3" type="ORF">R3P38DRAFT_3319879</name>
</gene>
<dbReference type="EMBL" id="JAWWNJ010000045">
    <property type="protein sequence ID" value="KAK7019027.1"/>
    <property type="molecule type" value="Genomic_DNA"/>
</dbReference>
<dbReference type="GO" id="GO:0016616">
    <property type="term" value="F:oxidoreductase activity, acting on the CH-OH group of donors, NAD or NADP as acceptor"/>
    <property type="evidence" value="ECO:0007669"/>
    <property type="project" value="TreeGrafter"/>
</dbReference>
<comment type="similarity">
    <text evidence="1">Belongs to the short-chain dehydrogenases/reductases (SDR) family.</text>
</comment>
<dbReference type="AlphaFoldDB" id="A0AAW0B3A7"/>
<dbReference type="GO" id="GO:0006633">
    <property type="term" value="P:fatty acid biosynthetic process"/>
    <property type="evidence" value="ECO:0007669"/>
    <property type="project" value="TreeGrafter"/>
</dbReference>
<name>A0AAW0B3A7_9AGAR</name>
<dbReference type="FunFam" id="3.40.50.720:FF:000084">
    <property type="entry name" value="Short-chain dehydrogenase reductase"/>
    <property type="match status" value="1"/>
</dbReference>
<keyword evidence="2" id="KW-0560">Oxidoreductase</keyword>
<evidence type="ECO:0000313" key="3">
    <source>
        <dbReference type="EMBL" id="KAK7019027.1"/>
    </source>
</evidence>
<dbReference type="CDD" id="cd05233">
    <property type="entry name" value="SDR_c"/>
    <property type="match status" value="1"/>
</dbReference>
<protein>
    <submittedName>
        <fullName evidence="3">Nodulation protein G</fullName>
    </submittedName>
</protein>
<evidence type="ECO:0000313" key="4">
    <source>
        <dbReference type="Proteomes" id="UP001362999"/>
    </source>
</evidence>
<sequence length="432" mass="46574">MDLELKDVHVLITGASGGIGLETARLFLQQGARVTAHYNSTLSTLNALLKEFGSARVVALQANLTSEEDVARLFEASRTALGPVQVAIINHGIWPTADEPVAQMSLARWRATLDTNLTGAFLVAREYLRGLEKAEDVVKEKASICFVGSTSGKYGEAGHADYAARSLSYGFTLSLKNEIVKIAPKGRVNCVSPGWVRTAMAEEALKDPIVVYRALATTPLKKVAVPEDVAGQIVILSSTKVSGHVEEYGSHRLHCVQADLADENEVAGLKSNDPLGPVQVLVVNHAVSPPENQMVMNMSLERWRSTIDTNLTASFLISKDESCYRVCWVYRWKYGEAGHADYAASKSAIMYGFTLSLKMKSVNCVAPDPVFVASSAGDSTSEEPAEPLDIAHQIVCLASTKVSGHVSGHIVFVDGGMEVQKRDSPTKSLQIS</sequence>
<dbReference type="SUPFAM" id="SSF51735">
    <property type="entry name" value="NAD(P)-binding Rossmann-fold domains"/>
    <property type="match status" value="2"/>
</dbReference>
<dbReference type="GO" id="GO:0048038">
    <property type="term" value="F:quinone binding"/>
    <property type="evidence" value="ECO:0007669"/>
    <property type="project" value="TreeGrafter"/>
</dbReference>
<evidence type="ECO:0000256" key="1">
    <source>
        <dbReference type="ARBA" id="ARBA00006484"/>
    </source>
</evidence>
<dbReference type="InterPro" id="IPR002347">
    <property type="entry name" value="SDR_fam"/>
</dbReference>
<dbReference type="Pfam" id="PF00106">
    <property type="entry name" value="adh_short"/>
    <property type="match status" value="2"/>
</dbReference>
<organism evidence="3 4">
    <name type="scientific">Favolaschia claudopus</name>
    <dbReference type="NCBI Taxonomy" id="2862362"/>
    <lineage>
        <taxon>Eukaryota</taxon>
        <taxon>Fungi</taxon>
        <taxon>Dikarya</taxon>
        <taxon>Basidiomycota</taxon>
        <taxon>Agaricomycotina</taxon>
        <taxon>Agaricomycetes</taxon>
        <taxon>Agaricomycetidae</taxon>
        <taxon>Agaricales</taxon>
        <taxon>Marasmiineae</taxon>
        <taxon>Mycenaceae</taxon>
        <taxon>Favolaschia</taxon>
    </lineage>
</organism>
<accession>A0AAW0B3A7</accession>